<dbReference type="EMBL" id="MNCJ02000316">
    <property type="protein sequence ID" value="KAF5823369.1"/>
    <property type="molecule type" value="Genomic_DNA"/>
</dbReference>
<comment type="caution">
    <text evidence="6">The sequence shown here is derived from an EMBL/GenBank/DDBJ whole genome shotgun (WGS) entry which is preliminary data.</text>
</comment>
<evidence type="ECO:0000256" key="2">
    <source>
        <dbReference type="ARBA" id="ARBA00022692"/>
    </source>
</evidence>
<evidence type="ECO:0000256" key="1">
    <source>
        <dbReference type="ARBA" id="ARBA00004370"/>
    </source>
</evidence>
<reference evidence="6" key="1">
    <citation type="journal article" date="2017" name="Nature">
        <title>The sunflower genome provides insights into oil metabolism, flowering and Asterid evolution.</title>
        <authorList>
            <person name="Badouin H."/>
            <person name="Gouzy J."/>
            <person name="Grassa C.J."/>
            <person name="Murat F."/>
            <person name="Staton S.E."/>
            <person name="Cottret L."/>
            <person name="Lelandais-Briere C."/>
            <person name="Owens G.L."/>
            <person name="Carrere S."/>
            <person name="Mayjonade B."/>
            <person name="Legrand L."/>
            <person name="Gill N."/>
            <person name="Kane N.C."/>
            <person name="Bowers J.E."/>
            <person name="Hubner S."/>
            <person name="Bellec A."/>
            <person name="Berard A."/>
            <person name="Berges H."/>
            <person name="Blanchet N."/>
            <person name="Boniface M.C."/>
            <person name="Brunel D."/>
            <person name="Catrice O."/>
            <person name="Chaidir N."/>
            <person name="Claudel C."/>
            <person name="Donnadieu C."/>
            <person name="Faraut T."/>
            <person name="Fievet G."/>
            <person name="Helmstetter N."/>
            <person name="King M."/>
            <person name="Knapp S.J."/>
            <person name="Lai Z."/>
            <person name="Le Paslier M.C."/>
            <person name="Lippi Y."/>
            <person name="Lorenzon L."/>
            <person name="Mandel J.R."/>
            <person name="Marage G."/>
            <person name="Marchand G."/>
            <person name="Marquand E."/>
            <person name="Bret-Mestries E."/>
            <person name="Morien E."/>
            <person name="Nambeesan S."/>
            <person name="Nguyen T."/>
            <person name="Pegot-Espagnet P."/>
            <person name="Pouilly N."/>
            <person name="Raftis F."/>
            <person name="Sallet E."/>
            <person name="Schiex T."/>
            <person name="Thomas J."/>
            <person name="Vandecasteele C."/>
            <person name="Vares D."/>
            <person name="Vear F."/>
            <person name="Vautrin S."/>
            <person name="Crespi M."/>
            <person name="Mangin B."/>
            <person name="Burke J.M."/>
            <person name="Salse J."/>
            <person name="Munos S."/>
            <person name="Vincourt P."/>
            <person name="Rieseberg L.H."/>
            <person name="Langlade N.B."/>
        </authorList>
    </citation>
    <scope>NUCLEOTIDE SEQUENCE</scope>
    <source>
        <tissue evidence="6">Leaves</tissue>
    </source>
</reference>
<keyword evidence="2" id="KW-0812">Transmembrane</keyword>
<dbReference type="Pfam" id="PF01094">
    <property type="entry name" value="ANF_receptor"/>
    <property type="match status" value="1"/>
</dbReference>
<proteinExistence type="predicted"/>
<keyword evidence="3" id="KW-1133">Transmembrane helix</keyword>
<evidence type="ECO:0000256" key="3">
    <source>
        <dbReference type="ARBA" id="ARBA00022989"/>
    </source>
</evidence>
<keyword evidence="4" id="KW-0472">Membrane</keyword>
<organism evidence="6 7">
    <name type="scientific">Helianthus annuus</name>
    <name type="common">Common sunflower</name>
    <dbReference type="NCBI Taxonomy" id="4232"/>
    <lineage>
        <taxon>Eukaryota</taxon>
        <taxon>Viridiplantae</taxon>
        <taxon>Streptophyta</taxon>
        <taxon>Embryophyta</taxon>
        <taxon>Tracheophyta</taxon>
        <taxon>Spermatophyta</taxon>
        <taxon>Magnoliopsida</taxon>
        <taxon>eudicotyledons</taxon>
        <taxon>Gunneridae</taxon>
        <taxon>Pentapetalae</taxon>
        <taxon>asterids</taxon>
        <taxon>campanulids</taxon>
        <taxon>Asterales</taxon>
        <taxon>Asteraceae</taxon>
        <taxon>Asteroideae</taxon>
        <taxon>Heliantheae alliance</taxon>
        <taxon>Heliantheae</taxon>
        <taxon>Helianthus</taxon>
    </lineage>
</organism>
<evidence type="ECO:0000313" key="6">
    <source>
        <dbReference type="EMBL" id="KAF5823369.1"/>
    </source>
</evidence>
<evidence type="ECO:0000256" key="4">
    <source>
        <dbReference type="ARBA" id="ARBA00023136"/>
    </source>
</evidence>
<keyword evidence="7" id="KW-1185">Reference proteome</keyword>
<dbReference type="Gramene" id="mRNA:HanXRQr2_Chr01g0037631">
    <property type="protein sequence ID" value="mRNA:HanXRQr2_Chr01g0037631"/>
    <property type="gene ID" value="HanXRQr2_Chr01g0037631"/>
</dbReference>
<feature type="domain" description="Receptor ligand binding region" evidence="5">
    <location>
        <begin position="56"/>
        <end position="99"/>
    </location>
</feature>
<dbReference type="Proteomes" id="UP000215914">
    <property type="component" value="Unassembled WGS sequence"/>
</dbReference>
<dbReference type="Gene3D" id="3.40.50.2300">
    <property type="match status" value="1"/>
</dbReference>
<dbReference type="InterPro" id="IPR028082">
    <property type="entry name" value="Peripla_BP_I"/>
</dbReference>
<dbReference type="GO" id="GO:0016020">
    <property type="term" value="C:membrane"/>
    <property type="evidence" value="ECO:0007669"/>
    <property type="project" value="UniProtKB-SubCell"/>
</dbReference>
<gene>
    <name evidence="6" type="ORF">HanXRQr2_Chr01g0037631</name>
</gene>
<protein>
    <submittedName>
        <fullName evidence="6">Periplasmic binding protein-like I</fullName>
    </submittedName>
</protein>
<accession>A0A9K3P4B7</accession>
<reference evidence="6" key="2">
    <citation type="submission" date="2020-06" db="EMBL/GenBank/DDBJ databases">
        <title>Helianthus annuus Genome sequencing and assembly Release 2.</title>
        <authorList>
            <person name="Gouzy J."/>
            <person name="Langlade N."/>
            <person name="Munos S."/>
        </authorList>
    </citation>
    <scope>NUCLEOTIDE SEQUENCE</scope>
    <source>
        <tissue evidence="6">Leaves</tissue>
    </source>
</reference>
<evidence type="ECO:0000259" key="5">
    <source>
        <dbReference type="Pfam" id="PF01094"/>
    </source>
</evidence>
<dbReference type="AlphaFoldDB" id="A0A9K3P4B7"/>
<evidence type="ECO:0000313" key="7">
    <source>
        <dbReference type="Proteomes" id="UP000215914"/>
    </source>
</evidence>
<dbReference type="SUPFAM" id="SSF53822">
    <property type="entry name" value="Periplasmic binding protein-like I"/>
    <property type="match status" value="1"/>
</dbReference>
<dbReference type="InterPro" id="IPR001828">
    <property type="entry name" value="ANF_lig-bd_rcpt"/>
</dbReference>
<sequence>MTIHHHQPPFTSVQSFATGRILIDEVIHVFSFSKRDTVNIGAIMTMNTVNGKVSTIAMKAAVDDVNSNPNVLPGKRLSLSIHDANHSGFLGIAGGNVFLVHVILFYP</sequence>
<comment type="subcellular location">
    <subcellularLocation>
        <location evidence="1">Membrane</location>
    </subcellularLocation>
</comment>
<name>A0A9K3P4B7_HELAN</name>